<keyword evidence="3" id="KW-1185">Reference proteome</keyword>
<feature type="transmembrane region" description="Helical" evidence="1">
    <location>
        <begin position="44"/>
        <end position="65"/>
    </location>
</feature>
<feature type="transmembrane region" description="Helical" evidence="1">
    <location>
        <begin position="123"/>
        <end position="147"/>
    </location>
</feature>
<feature type="transmembrane region" description="Helical" evidence="1">
    <location>
        <begin position="159"/>
        <end position="179"/>
    </location>
</feature>
<organism evidence="2 3">
    <name type="scientific">Roseburia faecis</name>
    <dbReference type="NCBI Taxonomy" id="301302"/>
    <lineage>
        <taxon>Bacteria</taxon>
        <taxon>Bacillati</taxon>
        <taxon>Bacillota</taxon>
        <taxon>Clostridia</taxon>
        <taxon>Lachnospirales</taxon>
        <taxon>Lachnospiraceae</taxon>
        <taxon>Roseburia</taxon>
    </lineage>
</organism>
<evidence type="ECO:0000313" key="3">
    <source>
        <dbReference type="Proteomes" id="UP000049979"/>
    </source>
</evidence>
<keyword evidence="1" id="KW-0812">Transmembrane</keyword>
<dbReference type="AlphaFoldDB" id="A0A0M6WQ22"/>
<feature type="transmembrane region" description="Helical" evidence="1">
    <location>
        <begin position="12"/>
        <end position="32"/>
    </location>
</feature>
<dbReference type="RefSeq" id="WP_055067996.1">
    <property type="nucleotide sequence ID" value="NZ_CP173697.1"/>
</dbReference>
<name>A0A0M6WQ22_9FIRM</name>
<evidence type="ECO:0000313" key="2">
    <source>
        <dbReference type="EMBL" id="CRL39147.1"/>
    </source>
</evidence>
<dbReference type="EMBL" id="CVRR01000021">
    <property type="protein sequence ID" value="CRL39147.1"/>
    <property type="molecule type" value="Genomic_DNA"/>
</dbReference>
<keyword evidence="1" id="KW-1133">Transmembrane helix</keyword>
<reference evidence="3" key="1">
    <citation type="submission" date="2015-05" db="EMBL/GenBank/DDBJ databases">
        <authorList>
            <consortium name="Pathogen Informatics"/>
        </authorList>
    </citation>
    <scope>NUCLEOTIDE SEQUENCE [LARGE SCALE GENOMIC DNA]</scope>
    <source>
        <strain evidence="3">M72</strain>
    </source>
</reference>
<protein>
    <recommendedName>
        <fullName evidence="4">ABC-2 family transporter protein</fullName>
    </recommendedName>
</protein>
<sequence>MEIRKTIKNKYYIFCFITTAICFWLGYILLASLDKITNPTIAELYNSIYTVYTEFGMLIFPVLIIQTFSRDYKNKNILFYKVMGYNWFQYFIEKLIINFFCISIPTIIGLLIVGIIYMDFSYLPIMVVYFESVICFQVLLEGLWGFLFKNMMVGYMVNFGYWLFSIIVATADAHLSLFARYDAANSVYLKLGKYFNTGNTKYLTIGENIGYSIGVFGVVLCIVYIFRRRWEKNGI</sequence>
<gene>
    <name evidence="2" type="ORF">M72_29061</name>
</gene>
<proteinExistence type="predicted"/>
<dbReference type="Proteomes" id="UP000049979">
    <property type="component" value="Unassembled WGS sequence"/>
</dbReference>
<keyword evidence="1" id="KW-0472">Membrane</keyword>
<accession>A0A0M6WQ22</accession>
<evidence type="ECO:0000256" key="1">
    <source>
        <dbReference type="SAM" id="Phobius"/>
    </source>
</evidence>
<feature type="transmembrane region" description="Helical" evidence="1">
    <location>
        <begin position="95"/>
        <end position="117"/>
    </location>
</feature>
<feature type="transmembrane region" description="Helical" evidence="1">
    <location>
        <begin position="209"/>
        <end position="226"/>
    </location>
</feature>
<dbReference type="OrthoDB" id="2232193at2"/>
<evidence type="ECO:0008006" key="4">
    <source>
        <dbReference type="Google" id="ProtNLM"/>
    </source>
</evidence>